<feature type="signal peptide" evidence="1">
    <location>
        <begin position="1"/>
        <end position="16"/>
    </location>
</feature>
<dbReference type="Proteomes" id="UP000800035">
    <property type="component" value="Unassembled WGS sequence"/>
</dbReference>
<proteinExistence type="predicted"/>
<evidence type="ECO:0000313" key="3">
    <source>
        <dbReference type="Proteomes" id="UP000800035"/>
    </source>
</evidence>
<keyword evidence="1" id="KW-0732">Signal</keyword>
<dbReference type="AlphaFoldDB" id="A0A6A5TC44"/>
<dbReference type="PANTHER" id="PTHR42047:SF1">
    <property type="entry name" value="PROTEIN, PUTATIVE (AFU_ORTHOLOGUE AFUA_6G03560)-RELATED"/>
    <property type="match status" value="1"/>
</dbReference>
<accession>A0A6A5TC44</accession>
<dbReference type="InterPro" id="IPR052820">
    <property type="entry name" value="PhiA_domain"/>
</dbReference>
<dbReference type="PANTHER" id="PTHR42047">
    <property type="entry name" value="PROTEIN, PUTATIVE (AFU_ORTHOLOGUE AFUA_6G03560)-RELATED"/>
    <property type="match status" value="1"/>
</dbReference>
<name>A0A6A5TC44_9PLEO</name>
<reference evidence="2" key="1">
    <citation type="journal article" date="2020" name="Stud. Mycol.">
        <title>101 Dothideomycetes genomes: a test case for predicting lifestyles and emergence of pathogens.</title>
        <authorList>
            <person name="Haridas S."/>
            <person name="Albert R."/>
            <person name="Binder M."/>
            <person name="Bloem J."/>
            <person name="Labutti K."/>
            <person name="Salamov A."/>
            <person name="Andreopoulos B."/>
            <person name="Baker S."/>
            <person name="Barry K."/>
            <person name="Bills G."/>
            <person name="Bluhm B."/>
            <person name="Cannon C."/>
            <person name="Castanera R."/>
            <person name="Culley D."/>
            <person name="Daum C."/>
            <person name="Ezra D."/>
            <person name="Gonzalez J."/>
            <person name="Henrissat B."/>
            <person name="Kuo A."/>
            <person name="Liang C."/>
            <person name="Lipzen A."/>
            <person name="Lutzoni F."/>
            <person name="Magnuson J."/>
            <person name="Mondo S."/>
            <person name="Nolan M."/>
            <person name="Ohm R."/>
            <person name="Pangilinan J."/>
            <person name="Park H.-J."/>
            <person name="Ramirez L."/>
            <person name="Alfaro M."/>
            <person name="Sun H."/>
            <person name="Tritt A."/>
            <person name="Yoshinaga Y."/>
            <person name="Zwiers L.-H."/>
            <person name="Turgeon B."/>
            <person name="Goodwin S."/>
            <person name="Spatafora J."/>
            <person name="Crous P."/>
            <person name="Grigoriev I."/>
        </authorList>
    </citation>
    <scope>NUCLEOTIDE SEQUENCE</scope>
    <source>
        <strain evidence="2">CBS 675.92</strain>
    </source>
</reference>
<evidence type="ECO:0000256" key="1">
    <source>
        <dbReference type="SAM" id="SignalP"/>
    </source>
</evidence>
<gene>
    <name evidence="2" type="ORF">CC80DRAFT_497625</name>
</gene>
<dbReference type="OrthoDB" id="5430620at2759"/>
<protein>
    <recommendedName>
        <fullName evidence="4">IgE-binding protein</fullName>
    </recommendedName>
</protein>
<evidence type="ECO:0008006" key="4">
    <source>
        <dbReference type="Google" id="ProtNLM"/>
    </source>
</evidence>
<keyword evidence="3" id="KW-1185">Reference proteome</keyword>
<feature type="chain" id="PRO_5025441832" description="IgE-binding protein" evidence="1">
    <location>
        <begin position="17"/>
        <end position="177"/>
    </location>
</feature>
<sequence>MKTVAAFSALVASTMAQGYFGVISARSASPIHLLPLNANGGKFTLGGSPSPHCPPEVGEVCNAYPGNETVFAGGDGTLSLGVIVPGGQQVYVAPDGALSYTAPHSVYKPEGSIVDGWSRTEGENFGNLIFTSGLIACPTTEGKPWQVYGNIAAVNSTSCLGFSSLTVNTTDAGAWEY</sequence>
<evidence type="ECO:0000313" key="2">
    <source>
        <dbReference type="EMBL" id="KAF1949309.1"/>
    </source>
</evidence>
<organism evidence="2 3">
    <name type="scientific">Byssothecium circinans</name>
    <dbReference type="NCBI Taxonomy" id="147558"/>
    <lineage>
        <taxon>Eukaryota</taxon>
        <taxon>Fungi</taxon>
        <taxon>Dikarya</taxon>
        <taxon>Ascomycota</taxon>
        <taxon>Pezizomycotina</taxon>
        <taxon>Dothideomycetes</taxon>
        <taxon>Pleosporomycetidae</taxon>
        <taxon>Pleosporales</taxon>
        <taxon>Massarineae</taxon>
        <taxon>Massarinaceae</taxon>
        <taxon>Byssothecium</taxon>
    </lineage>
</organism>
<dbReference type="EMBL" id="ML977039">
    <property type="protein sequence ID" value="KAF1949309.1"/>
    <property type="molecule type" value="Genomic_DNA"/>
</dbReference>